<organism evidence="1 2">
    <name type="scientific">Roseicyclus elongatus DSM 19469</name>
    <dbReference type="NCBI Taxonomy" id="1294273"/>
    <lineage>
        <taxon>Bacteria</taxon>
        <taxon>Pseudomonadati</taxon>
        <taxon>Pseudomonadota</taxon>
        <taxon>Alphaproteobacteria</taxon>
        <taxon>Rhodobacterales</taxon>
        <taxon>Roseobacteraceae</taxon>
        <taxon>Roseicyclus</taxon>
    </lineage>
</organism>
<keyword evidence="2" id="KW-1185">Reference proteome</keyword>
<sequence length="305" mass="32795">MQSVSEPEAEQLPRHGMTRPEWIAHLSQVGAGHGFLERIGARHLGLFVEEGDTLLISFDRAERVYADSADGMPAGFEMVPRREWSFLSLMSIGRAGFRDAEIHAFFDRLVDEGVFDSFERVLFLGLGPANGHAACAYSAAAPGARVIASRPAARIGKAGAAAERYGNAPALLSACEAAVLMHDPREPGGRANAELFADAKVTQVSLPCTAPDLEATILDAELLSPMFRAMANLRLDAARLREILRPVLRANGDYLMRLATQARRSGHPRRAAAIARHGMTATGEDRFAALLSDLGVDDRPNAATG</sequence>
<evidence type="ECO:0000313" key="2">
    <source>
        <dbReference type="Proteomes" id="UP000019593"/>
    </source>
</evidence>
<dbReference type="AlphaFoldDB" id="W8S3Q6"/>
<reference evidence="1 2" key="1">
    <citation type="submission" date="2013-03" db="EMBL/GenBank/DDBJ databases">
        <authorList>
            <person name="Fiebig A."/>
            <person name="Goeker M."/>
            <person name="Klenk H.-P.P."/>
        </authorList>
    </citation>
    <scope>NUCLEOTIDE SEQUENCE [LARGE SCALE GENOMIC DNA]</scope>
    <source>
        <strain evidence="2">DSM 19469</strain>
    </source>
</reference>
<evidence type="ECO:0000313" key="1">
    <source>
        <dbReference type="EMBL" id="AHM04837.1"/>
    </source>
</evidence>
<dbReference type="Proteomes" id="UP000019593">
    <property type="component" value="Chromosome"/>
</dbReference>
<dbReference type="HOGENOM" id="CLU_077391_0_0_5"/>
<dbReference type="STRING" id="1294273.roselon_02516"/>
<protein>
    <submittedName>
        <fullName evidence="1">Uncharacterized protein</fullName>
    </submittedName>
</protein>
<dbReference type="KEGG" id="red:roselon_02516"/>
<proteinExistence type="predicted"/>
<dbReference type="EMBL" id="CP004372">
    <property type="protein sequence ID" value="AHM04837.1"/>
    <property type="molecule type" value="Genomic_DNA"/>
</dbReference>
<gene>
    <name evidence="1" type="ORF">roselon_02516</name>
</gene>
<dbReference type="OrthoDB" id="7840273at2"/>
<dbReference type="eggNOG" id="ENOG502Z8DR">
    <property type="taxonomic scope" value="Bacteria"/>
</dbReference>
<dbReference type="RefSeq" id="WP_025312578.1">
    <property type="nucleotide sequence ID" value="NZ_CP004372.1"/>
</dbReference>
<name>W8S3Q6_9RHOB</name>
<accession>W8S3Q6</accession>